<dbReference type="RefSeq" id="WP_047269993.1">
    <property type="nucleotide sequence ID" value="NZ_JBHMAS010000028.1"/>
</dbReference>
<sequence length="713" mass="76283">MNDTIEGTVRGTVRWADGTPISGVAVSNGIEWNRTDDDGRFRLHSLSRPVWIRRPSGVFCSQWWQLPTSRELDFTCISAKQEVSAVAHLSDTHLSASDGGVEDAVELANRFGDGTDCAQGLAVALDAAYHAGARLAFITGDLTDHGTAAEFDAFKEIAAASPIPVEVIPGNHDHYGHRHDPQPIDAPIGDGFLGTATTWRYEQSMGPRWWSADIGPFHILALDWFSYAADIDRGEQEAFVVDDLAGSDPHRPLIVLSHDVPSARILDRIVHAVDPTASISILSGHWHVVVDRQVGPLRFLSAPPTSFGGFAWSPPSWHLLDVEPSGYLQRNTEATWPRHQTISVPDAVWQAPQGHTQHGGNLVASARDHVMVPTSYAGQAHLSAVDTTSGQTVWRARLDGDEVTSLTSHGADSVVAVTFSGMLSCLDSNTGELRWTRSLPRTRHARVLNAPVVTEDGTLVVGTLDHLTGLSIVTGTELWSSQELAPVDTLMTYGRGLTYGNTVVLPFSGPYRGLTAVDSRDGTLLWSQTSKSAPTSSLTAVQGTRHALLLRAESETVECIELESGSSVWRTVVGGRFTTVSAVPTQAGVIVVTGDGTVHALDTRTGRELTKTTQLRSGPIDGWGPYRSTGIGIATDPVAVGGQVIATTVSGDIWAIDPAGDHSRVSSLGRHVTTRPVVLRGDRIAVLTTDAQLSIVALPSGCVSSNSETEATR</sequence>
<organism evidence="3 4">
    <name type="scientific">Rhodococcus baikonurensis</name>
    <dbReference type="NCBI Taxonomy" id="172041"/>
    <lineage>
        <taxon>Bacteria</taxon>
        <taxon>Bacillati</taxon>
        <taxon>Actinomycetota</taxon>
        <taxon>Actinomycetes</taxon>
        <taxon>Mycobacteriales</taxon>
        <taxon>Nocardiaceae</taxon>
        <taxon>Rhodococcus</taxon>
        <taxon>Rhodococcus erythropolis group</taxon>
    </lineage>
</organism>
<evidence type="ECO:0000313" key="4">
    <source>
        <dbReference type="Proteomes" id="UP001589587"/>
    </source>
</evidence>
<dbReference type="Gene3D" id="2.130.10.10">
    <property type="entry name" value="YVTN repeat-like/Quinoprotein amine dehydrogenase"/>
    <property type="match status" value="2"/>
</dbReference>
<gene>
    <name evidence="3" type="ORF">ACFFQ6_14010</name>
</gene>
<dbReference type="InterPro" id="IPR015943">
    <property type="entry name" value="WD40/YVTN_repeat-like_dom_sf"/>
</dbReference>
<comment type="caution">
    <text evidence="3">The sequence shown here is derived from an EMBL/GenBank/DDBJ whole genome shotgun (WGS) entry which is preliminary data.</text>
</comment>
<dbReference type="InterPro" id="IPR018391">
    <property type="entry name" value="PQQ_b-propeller_rpt"/>
</dbReference>
<dbReference type="PANTHER" id="PTHR34512">
    <property type="entry name" value="CELL SURFACE PROTEIN"/>
    <property type="match status" value="1"/>
</dbReference>
<proteinExistence type="predicted"/>
<dbReference type="SUPFAM" id="SSF56300">
    <property type="entry name" value="Metallo-dependent phosphatases"/>
    <property type="match status" value="1"/>
</dbReference>
<dbReference type="Proteomes" id="UP001589587">
    <property type="component" value="Unassembled WGS sequence"/>
</dbReference>
<keyword evidence="4" id="KW-1185">Reference proteome</keyword>
<feature type="domain" description="Calcineurin-like phosphoesterase" evidence="1">
    <location>
        <begin position="86"/>
        <end position="288"/>
    </location>
</feature>
<dbReference type="Pfam" id="PF13360">
    <property type="entry name" value="PQQ_2"/>
    <property type="match status" value="1"/>
</dbReference>
<evidence type="ECO:0000313" key="3">
    <source>
        <dbReference type="EMBL" id="MFB9780810.1"/>
    </source>
</evidence>
<feature type="domain" description="Pyrrolo-quinoline quinone repeat" evidence="2">
    <location>
        <begin position="380"/>
        <end position="536"/>
    </location>
</feature>
<dbReference type="InterPro" id="IPR011047">
    <property type="entry name" value="Quinoprotein_ADH-like_sf"/>
</dbReference>
<dbReference type="EMBL" id="JBHMAS010000028">
    <property type="protein sequence ID" value="MFB9780810.1"/>
    <property type="molecule type" value="Genomic_DNA"/>
</dbReference>
<dbReference type="SUPFAM" id="SSF49452">
    <property type="entry name" value="Starch-binding domain-like"/>
    <property type="match status" value="1"/>
</dbReference>
<dbReference type="Gene3D" id="3.60.21.10">
    <property type="match status" value="1"/>
</dbReference>
<evidence type="ECO:0000259" key="1">
    <source>
        <dbReference type="Pfam" id="PF00149"/>
    </source>
</evidence>
<evidence type="ECO:0000259" key="2">
    <source>
        <dbReference type="Pfam" id="PF13360"/>
    </source>
</evidence>
<dbReference type="InterPro" id="IPR002372">
    <property type="entry name" value="PQQ_rpt_dom"/>
</dbReference>
<dbReference type="PANTHER" id="PTHR34512:SF30">
    <property type="entry name" value="OUTER MEMBRANE PROTEIN ASSEMBLY FACTOR BAMB"/>
    <property type="match status" value="1"/>
</dbReference>
<dbReference type="InterPro" id="IPR029052">
    <property type="entry name" value="Metallo-depent_PP-like"/>
</dbReference>
<protein>
    <submittedName>
        <fullName evidence="3">PQQ-binding-like beta-propeller repeat protein</fullName>
    </submittedName>
</protein>
<dbReference type="Pfam" id="PF00149">
    <property type="entry name" value="Metallophos"/>
    <property type="match status" value="1"/>
</dbReference>
<reference evidence="3 4" key="1">
    <citation type="submission" date="2024-09" db="EMBL/GenBank/DDBJ databases">
        <authorList>
            <person name="Sun Q."/>
            <person name="Mori K."/>
        </authorList>
    </citation>
    <scope>NUCLEOTIDE SEQUENCE [LARGE SCALE GENOMIC DNA]</scope>
    <source>
        <strain evidence="3 4">JCM 11411</strain>
    </source>
</reference>
<dbReference type="SUPFAM" id="SSF50998">
    <property type="entry name" value="Quinoprotein alcohol dehydrogenase-like"/>
    <property type="match status" value="1"/>
</dbReference>
<dbReference type="InterPro" id="IPR004843">
    <property type="entry name" value="Calcineurin-like_PHP"/>
</dbReference>
<name>A0ABV5XEB7_9NOCA</name>
<accession>A0ABV5XEB7</accession>
<dbReference type="SMART" id="SM00564">
    <property type="entry name" value="PQQ"/>
    <property type="match status" value="6"/>
</dbReference>
<dbReference type="InterPro" id="IPR013784">
    <property type="entry name" value="Carb-bd-like_fold"/>
</dbReference>